<feature type="compositionally biased region" description="Basic and acidic residues" evidence="1">
    <location>
        <begin position="1"/>
        <end position="17"/>
    </location>
</feature>
<evidence type="ECO:0000256" key="1">
    <source>
        <dbReference type="SAM" id="MobiDB-lite"/>
    </source>
</evidence>
<organism evidence="2 3">
    <name type="scientific">Streptomyces badius</name>
    <dbReference type="NCBI Taxonomy" id="1941"/>
    <lineage>
        <taxon>Bacteria</taxon>
        <taxon>Bacillati</taxon>
        <taxon>Actinomycetota</taxon>
        <taxon>Actinomycetes</taxon>
        <taxon>Kitasatosporales</taxon>
        <taxon>Streptomycetaceae</taxon>
        <taxon>Streptomyces</taxon>
    </lineage>
</organism>
<comment type="caution">
    <text evidence="2">The sequence shown here is derived from an EMBL/GenBank/DDBJ whole genome shotgun (WGS) entry which is preliminary data.</text>
</comment>
<feature type="compositionally biased region" description="Low complexity" evidence="1">
    <location>
        <begin position="31"/>
        <end position="44"/>
    </location>
</feature>
<proteinExistence type="predicted"/>
<evidence type="ECO:0000313" key="2">
    <source>
        <dbReference type="EMBL" id="GGS74456.1"/>
    </source>
</evidence>
<protein>
    <submittedName>
        <fullName evidence="2">Uncharacterized protein</fullName>
    </submittedName>
</protein>
<evidence type="ECO:0000313" key="3">
    <source>
        <dbReference type="Proteomes" id="UP000659767"/>
    </source>
</evidence>
<name>A0ABQ2TK32_STRBA</name>
<keyword evidence="3" id="KW-1185">Reference proteome</keyword>
<feature type="compositionally biased region" description="Low complexity" evidence="1">
    <location>
        <begin position="57"/>
        <end position="73"/>
    </location>
</feature>
<gene>
    <name evidence="2" type="ORF">GCM10010253_56840</name>
</gene>
<reference evidence="3" key="1">
    <citation type="journal article" date="2019" name="Int. J. Syst. Evol. Microbiol.">
        <title>The Global Catalogue of Microorganisms (GCM) 10K type strain sequencing project: providing services to taxonomists for standard genome sequencing and annotation.</title>
        <authorList>
            <consortium name="The Broad Institute Genomics Platform"/>
            <consortium name="The Broad Institute Genome Sequencing Center for Infectious Disease"/>
            <person name="Wu L."/>
            <person name="Ma J."/>
        </authorList>
    </citation>
    <scope>NUCLEOTIDE SEQUENCE [LARGE SCALE GENOMIC DNA]</scope>
    <source>
        <strain evidence="3">JCM 4350</strain>
    </source>
</reference>
<feature type="region of interest" description="Disordered" evidence="1">
    <location>
        <begin position="1"/>
        <end position="73"/>
    </location>
</feature>
<sequence>MDRSDGAAKGSRGRDCVEPAVSAAARDAATGSPAARAEGGPAPGDSGAEEGGRVEAEGTAGADRAGAASGRVRAAAQVTPTEVTNSARIRTILNIE</sequence>
<dbReference type="EMBL" id="BMSZ01000018">
    <property type="protein sequence ID" value="GGS74456.1"/>
    <property type="molecule type" value="Genomic_DNA"/>
</dbReference>
<accession>A0ABQ2TK32</accession>
<dbReference type="Proteomes" id="UP000659767">
    <property type="component" value="Unassembled WGS sequence"/>
</dbReference>